<dbReference type="EMBL" id="AADV02000064">
    <property type="protein sequence ID" value="EAM49549.1"/>
    <property type="molecule type" value="Genomic_DNA"/>
</dbReference>
<feature type="compositionally biased region" description="Polar residues" evidence="1">
    <location>
        <begin position="1"/>
        <end position="11"/>
    </location>
</feature>
<feature type="transmembrane region" description="Helical" evidence="2">
    <location>
        <begin position="86"/>
        <end position="104"/>
    </location>
</feature>
<accession>Q4C081</accession>
<proteinExistence type="predicted"/>
<reference evidence="3" key="3">
    <citation type="submission" date="2016-12" db="EMBL/GenBank/DDBJ databases">
        <title>Annotation of the draft genome assembly of Crocosphaera watsonii WH 8501.</title>
        <authorList>
            <consortium name="US DOE Joint Genome Institute (JGI-ORNL)"/>
            <person name="Larimer F."/>
            <person name="Land M."/>
        </authorList>
    </citation>
    <scope>NUCLEOTIDE SEQUENCE</scope>
    <source>
        <strain evidence="3">WH 8501</strain>
    </source>
</reference>
<reference evidence="3" key="2">
    <citation type="submission" date="2005-06" db="EMBL/GenBank/DDBJ databases">
        <title>Sequencing of the draft genome and assembly of Crocosphaera watsonii WH 8501.</title>
        <authorList>
            <consortium name="US DOE Joint Genome Institute (JGI-PGF)"/>
            <person name="Copeland A."/>
            <person name="Lucas S."/>
            <person name="Lapidus A."/>
            <person name="Barry K."/>
            <person name="Detter C."/>
            <person name="Glavina T."/>
            <person name="Hammon N."/>
            <person name="Israni S."/>
            <person name="Pitluck S."/>
            <person name="Richardson P."/>
        </authorList>
    </citation>
    <scope>NUCLEOTIDE SEQUENCE [LARGE SCALE GENOMIC DNA]</scope>
    <source>
        <strain evidence="3">WH 8501</strain>
    </source>
</reference>
<evidence type="ECO:0000256" key="1">
    <source>
        <dbReference type="SAM" id="MobiDB-lite"/>
    </source>
</evidence>
<dbReference type="RefSeq" id="WP_007306730.1">
    <property type="nucleotide sequence ID" value="NZ_AADV02000064.1"/>
</dbReference>
<reference evidence="3" key="1">
    <citation type="submission" date="2004-02" db="EMBL/GenBank/DDBJ databases">
        <authorList>
            <consortium name="DOE Joint Genome Institute"/>
        </authorList>
    </citation>
    <scope>NUCLEOTIDE SEQUENCE [LARGE SCALE GENOMIC DNA]</scope>
    <source>
        <strain evidence="3">WH 8501</strain>
    </source>
</reference>
<evidence type="ECO:0000313" key="4">
    <source>
        <dbReference type="Proteomes" id="UP000003922"/>
    </source>
</evidence>
<keyword evidence="2" id="KW-1133">Transmembrane helix</keyword>
<feature type="region of interest" description="Disordered" evidence="1">
    <location>
        <begin position="1"/>
        <end position="38"/>
    </location>
</feature>
<dbReference type="KEGG" id="cwa:CwatDRAFT_2644"/>
<feature type="compositionally biased region" description="Low complexity" evidence="1">
    <location>
        <begin position="70"/>
        <end position="80"/>
    </location>
</feature>
<organism evidence="3 4">
    <name type="scientific">Crocosphaera watsonii WH 8501</name>
    <dbReference type="NCBI Taxonomy" id="165597"/>
    <lineage>
        <taxon>Bacteria</taxon>
        <taxon>Bacillati</taxon>
        <taxon>Cyanobacteriota</taxon>
        <taxon>Cyanophyceae</taxon>
        <taxon>Oscillatoriophycideae</taxon>
        <taxon>Chroococcales</taxon>
        <taxon>Aphanothecaceae</taxon>
        <taxon>Crocosphaera</taxon>
    </lineage>
</organism>
<keyword evidence="2" id="KW-0472">Membrane</keyword>
<evidence type="ECO:0000256" key="2">
    <source>
        <dbReference type="SAM" id="Phobius"/>
    </source>
</evidence>
<evidence type="ECO:0000313" key="3">
    <source>
        <dbReference type="EMBL" id="EAM49549.1"/>
    </source>
</evidence>
<feature type="compositionally biased region" description="Basic and acidic residues" evidence="1">
    <location>
        <begin position="27"/>
        <end position="38"/>
    </location>
</feature>
<sequence length="135" mass="15180">MMNHGQNNLNLKKSPVYKTEKPAAPLKEPKKDRITEKSRIITVKTTSLSEEDFSSWSSPKISHKEDSRKIISSSSSQKVSTPGPPVFFWEVLMTVALLIMALWMQGLPARQMPDNIDIDGEGLPSFEMTKPQMGF</sequence>
<gene>
    <name evidence="3" type="ORF">CwatDRAFT_2644</name>
</gene>
<dbReference type="AlphaFoldDB" id="Q4C081"/>
<dbReference type="Proteomes" id="UP000003922">
    <property type="component" value="Unassembled WGS sequence"/>
</dbReference>
<keyword evidence="4" id="KW-1185">Reference proteome</keyword>
<keyword evidence="2" id="KW-0812">Transmembrane</keyword>
<comment type="caution">
    <text evidence="3">The sequence shown here is derived from an EMBL/GenBank/DDBJ whole genome shotgun (WGS) entry which is preliminary data.</text>
</comment>
<feature type="region of interest" description="Disordered" evidence="1">
    <location>
        <begin position="52"/>
        <end position="81"/>
    </location>
</feature>
<protein>
    <submittedName>
        <fullName evidence="3">Uncharacterized protein</fullName>
    </submittedName>
</protein>
<dbReference type="GeneID" id="88765974"/>
<name>Q4C081_CROWT</name>